<name>A0A328E8V7_9ASTE</name>
<dbReference type="Proteomes" id="UP000249390">
    <property type="component" value="Unassembled WGS sequence"/>
</dbReference>
<gene>
    <name evidence="2" type="ORF">DM860_001542</name>
</gene>
<feature type="compositionally biased region" description="Basic and acidic residues" evidence="1">
    <location>
        <begin position="147"/>
        <end position="157"/>
    </location>
</feature>
<evidence type="ECO:0000313" key="2">
    <source>
        <dbReference type="EMBL" id="RAL54414.1"/>
    </source>
</evidence>
<reference evidence="2 3" key="1">
    <citation type="submission" date="2018-06" db="EMBL/GenBank/DDBJ databases">
        <title>The Genome of Cuscuta australis (Dodder) Provides Insight into the Evolution of Plant Parasitism.</title>
        <authorList>
            <person name="Liu H."/>
        </authorList>
    </citation>
    <scope>NUCLEOTIDE SEQUENCE [LARGE SCALE GENOMIC DNA]</scope>
    <source>
        <strain evidence="3">cv. Yunnan</strain>
        <tissue evidence="2">Vines</tissue>
    </source>
</reference>
<comment type="caution">
    <text evidence="2">The sequence shown here is derived from an EMBL/GenBank/DDBJ whole genome shotgun (WGS) entry which is preliminary data.</text>
</comment>
<keyword evidence="3" id="KW-1185">Reference proteome</keyword>
<evidence type="ECO:0000313" key="3">
    <source>
        <dbReference type="Proteomes" id="UP000249390"/>
    </source>
</evidence>
<dbReference type="PANTHER" id="PTHR34461:SF4">
    <property type="entry name" value="OS01G0101800 PROTEIN"/>
    <property type="match status" value="1"/>
</dbReference>
<proteinExistence type="predicted"/>
<dbReference type="AlphaFoldDB" id="A0A328E8V7"/>
<feature type="region of interest" description="Disordered" evidence="1">
    <location>
        <begin position="538"/>
        <end position="579"/>
    </location>
</feature>
<organism evidence="2 3">
    <name type="scientific">Cuscuta australis</name>
    <dbReference type="NCBI Taxonomy" id="267555"/>
    <lineage>
        <taxon>Eukaryota</taxon>
        <taxon>Viridiplantae</taxon>
        <taxon>Streptophyta</taxon>
        <taxon>Embryophyta</taxon>
        <taxon>Tracheophyta</taxon>
        <taxon>Spermatophyta</taxon>
        <taxon>Magnoliopsida</taxon>
        <taxon>eudicotyledons</taxon>
        <taxon>Gunneridae</taxon>
        <taxon>Pentapetalae</taxon>
        <taxon>asterids</taxon>
        <taxon>lamiids</taxon>
        <taxon>Solanales</taxon>
        <taxon>Convolvulaceae</taxon>
        <taxon>Cuscuteae</taxon>
        <taxon>Cuscuta</taxon>
        <taxon>Cuscuta subgen. Grammica</taxon>
        <taxon>Cuscuta sect. Cleistogrammica</taxon>
    </lineage>
</organism>
<dbReference type="EMBL" id="NQVE01000009">
    <property type="protein sequence ID" value="RAL54414.1"/>
    <property type="molecule type" value="Genomic_DNA"/>
</dbReference>
<protein>
    <submittedName>
        <fullName evidence="2">Uncharacterized protein</fullName>
    </submittedName>
</protein>
<feature type="region of interest" description="Disordered" evidence="1">
    <location>
        <begin position="131"/>
        <end position="172"/>
    </location>
</feature>
<dbReference type="PANTHER" id="PTHR34461">
    <property type="entry name" value="EXPRESSED PROTEIN"/>
    <property type="match status" value="1"/>
</dbReference>
<evidence type="ECO:0000256" key="1">
    <source>
        <dbReference type="SAM" id="MobiDB-lite"/>
    </source>
</evidence>
<feature type="compositionally biased region" description="Basic and acidic residues" evidence="1">
    <location>
        <begin position="538"/>
        <end position="547"/>
    </location>
</feature>
<sequence>MDGNFTPSKSRIYIHLDCSDRTRFSSTRFSPSDPNFQKLYPILMKRKHPWPETAEAAQPIPNDVSRNLRVRRVFSPNAVIEENSQHFEPGFKNHSLGSSGEESTKKIGMVLEDLKNGEAVVGAQSCGSKTEAVRDEGLNKSVSKEGNGIRDNRKEPGHPPFKLIRPNEPSSTNKQIVKTNLLRRAVESSSSFSYRRLLPYLMGLNDDKSCSSEIKTEDTCRESNVLDVDSRKSSSSLDKGNCYSSKNEPVVGHSDDCKPLHSGEVDNGVFKLPCEQLDKNCGSLSLTQTEPNVGLLNGMGSATRDTILLTPPDPDISTKTDTNDSKACTAQTPQQNDKMFQQHSSNTTCTLKTCCQNPADRNGSSWKSKMVLNPCSRKKVLNPPCSVSYGQQLPYLLDVGNDSKDEADVIELKDSYPLKSQAYTAHTASEVLSANVSVATSSSISESIKNPTDILEVNDGPSVGHTLSHTTNHLETDLANGTKKTDHGEVSCDEVPCSPIITDVVLPTTPELSQLGETKCDGDDIQEVHHEDKTYVDGSDVSHEVKPDTSTSATTHTVDSSEDLFKRSAMSMDSDSQGDREYRILVNENTSSESSTSVEETSLTVACAAGHAETLPKDCNSATIQPEHLEKNCGDLVETVTFNESQTEIQTFNTSTSQTESTMKGVLKRNPRGCRGLCECLNCASFRLHAERSFEFTKHQMQDAEQVALELIRQLADIRKLLGSSASIENNFSLLETAQVNDACTKALQAEQLAKERLSEMNDDLQYHCRTRPLQRPRVTFSISAPDLSACPKNITDCKRKRSWNNVR</sequence>
<feature type="compositionally biased region" description="Polar residues" evidence="1">
    <location>
        <begin position="548"/>
        <end position="558"/>
    </location>
</feature>
<accession>A0A328E8V7</accession>